<dbReference type="FunFam" id="1.10.510.10:FF:000095">
    <property type="entry name" value="protein STRUBBELIG-RECEPTOR FAMILY 8"/>
    <property type="match status" value="1"/>
</dbReference>
<evidence type="ECO:0000259" key="12">
    <source>
        <dbReference type="PROSITE" id="PS50011"/>
    </source>
</evidence>
<dbReference type="InterPro" id="IPR000719">
    <property type="entry name" value="Prot_kinase_dom"/>
</dbReference>
<keyword evidence="4 9" id="KW-0547">Nucleotide-binding</keyword>
<reference evidence="13" key="1">
    <citation type="journal article" date="2009" name="PLoS Genet.">
        <title>Sequencing, mapping, and analysis of 27,455 maize full-length cDNAs.</title>
        <authorList>
            <person name="Soderlund C."/>
            <person name="Descour A."/>
            <person name="Kudrna D."/>
            <person name="Bomhoff M."/>
            <person name="Boyd L."/>
            <person name="Currie J."/>
            <person name="Angelova A."/>
            <person name="Collura K."/>
            <person name="Wissotski M."/>
            <person name="Ashley E."/>
            <person name="Morrow D."/>
            <person name="Fernandes J."/>
            <person name="Walbot V."/>
            <person name="Yu Y."/>
        </authorList>
    </citation>
    <scope>NUCLEOTIDE SEQUENCE</scope>
    <source>
        <strain evidence="13">B73</strain>
    </source>
</reference>
<dbReference type="Gene3D" id="1.10.510.10">
    <property type="entry name" value="Transferase(Phosphotransferase) domain 1"/>
    <property type="match status" value="1"/>
</dbReference>
<dbReference type="InterPro" id="IPR008271">
    <property type="entry name" value="Ser/Thr_kinase_AS"/>
</dbReference>
<dbReference type="PROSITE" id="PS00107">
    <property type="entry name" value="PROTEIN_KINASE_ATP"/>
    <property type="match status" value="1"/>
</dbReference>
<dbReference type="PROSITE" id="PS00108">
    <property type="entry name" value="PROTEIN_KINASE_ST"/>
    <property type="match status" value="1"/>
</dbReference>
<dbReference type="Proteomes" id="UP000007305">
    <property type="component" value="Chromosome 1"/>
</dbReference>
<proteinExistence type="evidence at protein level"/>
<dbReference type="PANTHER" id="PTHR45621">
    <property type="entry name" value="OS01G0588500 PROTEIN-RELATED"/>
    <property type="match status" value="1"/>
</dbReference>
<dbReference type="GeneID" id="100282988"/>
<evidence type="ECO:0000256" key="3">
    <source>
        <dbReference type="ARBA" id="ARBA00022679"/>
    </source>
</evidence>
<dbReference type="EnsemblPlants" id="Zm00001eb012340_T001">
    <property type="protein sequence ID" value="Zm00001eb012340_P001"/>
    <property type="gene ID" value="Zm00001eb012340"/>
</dbReference>
<dbReference type="Gene3D" id="3.30.200.20">
    <property type="entry name" value="Phosphorylase Kinase, domain 1"/>
    <property type="match status" value="1"/>
</dbReference>
<reference evidence="15" key="3">
    <citation type="submission" date="2019-07" db="EMBL/GenBank/DDBJ databases">
        <authorList>
            <person name="Seetharam A."/>
            <person name="Woodhouse M."/>
            <person name="Cannon E."/>
        </authorList>
    </citation>
    <scope>NUCLEOTIDE SEQUENCE [LARGE SCALE GENOMIC DNA]</scope>
    <source>
        <strain evidence="15">cv. B73</strain>
    </source>
</reference>
<dbReference type="PaxDb" id="4577-GRMZM2G087459_P03"/>
<dbReference type="eggNOG" id="KOG1187">
    <property type="taxonomic scope" value="Eukaryota"/>
</dbReference>
<dbReference type="EMBL" id="CM007647">
    <property type="protein sequence ID" value="ONL96570.1"/>
    <property type="molecule type" value="Genomic_DNA"/>
</dbReference>
<dbReference type="GO" id="GO:0005524">
    <property type="term" value="F:ATP binding"/>
    <property type="evidence" value="ECO:0007669"/>
    <property type="project" value="UniProtKB-UniRule"/>
</dbReference>
<organism evidence="13">
    <name type="scientific">Zea mays</name>
    <name type="common">Maize</name>
    <dbReference type="NCBI Taxonomy" id="4577"/>
    <lineage>
        <taxon>Eukaryota</taxon>
        <taxon>Viridiplantae</taxon>
        <taxon>Streptophyta</taxon>
        <taxon>Embryophyta</taxon>
        <taxon>Tracheophyta</taxon>
        <taxon>Spermatophyta</taxon>
        <taxon>Magnoliopsida</taxon>
        <taxon>Liliopsida</taxon>
        <taxon>Poales</taxon>
        <taxon>Poaceae</taxon>
        <taxon>PACMAD clade</taxon>
        <taxon>Panicoideae</taxon>
        <taxon>Andropogonodae</taxon>
        <taxon>Andropogoneae</taxon>
        <taxon>Tripsacinae</taxon>
        <taxon>Zea</taxon>
    </lineage>
</organism>
<dbReference type="SMR" id="C4IYI9"/>
<feature type="compositionally biased region" description="Polar residues" evidence="11">
    <location>
        <begin position="13"/>
        <end position="37"/>
    </location>
</feature>
<evidence type="ECO:0000256" key="5">
    <source>
        <dbReference type="ARBA" id="ARBA00022777"/>
    </source>
</evidence>
<evidence type="ECO:0000256" key="1">
    <source>
        <dbReference type="ARBA" id="ARBA00012513"/>
    </source>
</evidence>
<feature type="domain" description="Protein kinase" evidence="12">
    <location>
        <begin position="83"/>
        <end position="405"/>
    </location>
</feature>
<dbReference type="EC" id="2.7.11.1" evidence="1"/>
<feature type="binding site" evidence="9">
    <location>
        <position position="122"/>
    </location>
    <ligand>
        <name>ATP</name>
        <dbReference type="ChEBI" id="CHEBI:30616"/>
    </ligand>
</feature>
<evidence type="ECO:0000256" key="7">
    <source>
        <dbReference type="ARBA" id="ARBA00047899"/>
    </source>
</evidence>
<reference evidence="14 16" key="2">
    <citation type="submission" date="2015-12" db="EMBL/GenBank/DDBJ databases">
        <title>Update maize B73 reference genome by single molecule sequencing technologies.</title>
        <authorList>
            <consortium name="Maize Genome Sequencing Project"/>
            <person name="Ware D."/>
        </authorList>
    </citation>
    <scope>NUCLEOTIDE SEQUENCE [LARGE SCALE GENOMIC DNA]</scope>
    <source>
        <strain evidence="16">cv. B73</strain>
        <tissue evidence="14">Seedling</tissue>
    </source>
</reference>
<dbReference type="EMBL" id="BT083636">
    <property type="protein sequence ID" value="ACR33989.1"/>
    <property type="molecule type" value="mRNA"/>
</dbReference>
<keyword evidence="2 10" id="KW-0723">Serine/threonine-protein kinase</keyword>
<dbReference type="Gramene" id="Zm00001eb012340_T001">
    <property type="protein sequence ID" value="Zm00001eb012340_P001"/>
    <property type="gene ID" value="Zm00001eb012340"/>
</dbReference>
<evidence type="ECO:0000313" key="14">
    <source>
        <dbReference type="EMBL" id="ONL96570.1"/>
    </source>
</evidence>
<comment type="catalytic activity">
    <reaction evidence="8">
        <text>L-seryl-[protein] + ATP = O-phospho-L-seryl-[protein] + ADP + H(+)</text>
        <dbReference type="Rhea" id="RHEA:17989"/>
        <dbReference type="Rhea" id="RHEA-COMP:9863"/>
        <dbReference type="Rhea" id="RHEA-COMP:11604"/>
        <dbReference type="ChEBI" id="CHEBI:15378"/>
        <dbReference type="ChEBI" id="CHEBI:29999"/>
        <dbReference type="ChEBI" id="CHEBI:30616"/>
        <dbReference type="ChEBI" id="CHEBI:83421"/>
        <dbReference type="ChEBI" id="CHEBI:456216"/>
        <dbReference type="EC" id="2.7.11.1"/>
    </reaction>
</comment>
<dbReference type="RefSeq" id="XP_008677038.1">
    <property type="nucleotide sequence ID" value="XM_008678816.3"/>
</dbReference>
<name>C4IYI9_MAIZE</name>
<dbReference type="FunFam" id="3.30.200.20:FF:000228">
    <property type="entry name" value="Serine/threonine-protein kinase BIK1"/>
    <property type="match status" value="1"/>
</dbReference>
<dbReference type="GO" id="GO:0004674">
    <property type="term" value="F:protein serine/threonine kinase activity"/>
    <property type="evidence" value="ECO:0007669"/>
    <property type="project" value="UniProtKB-KW"/>
</dbReference>
<evidence type="ECO:0000256" key="8">
    <source>
        <dbReference type="ARBA" id="ARBA00048679"/>
    </source>
</evidence>
<feature type="compositionally biased region" description="Low complexity" evidence="11">
    <location>
        <begin position="38"/>
        <end position="52"/>
    </location>
</feature>
<evidence type="ECO:0000256" key="6">
    <source>
        <dbReference type="ARBA" id="ARBA00022840"/>
    </source>
</evidence>
<dbReference type="FunCoup" id="C4IYI9">
    <property type="interactions" value="1656"/>
</dbReference>
<keyword evidence="6 9" id="KW-0067">ATP-binding</keyword>
<keyword evidence="17" id="KW-1267">Proteomics identification</keyword>
<accession>C4IYI9</accession>
<gene>
    <name evidence="15" type="primary">LOC100282988</name>
    <name evidence="14" type="ORF">ZEAMMB73_Zm00001d028613</name>
</gene>
<keyword evidence="3" id="KW-0808">Transferase</keyword>
<evidence type="ECO:0007829" key="17">
    <source>
        <dbReference type="PeptideAtlas" id="C4IYI9"/>
    </source>
</evidence>
<keyword evidence="16" id="KW-1185">Reference proteome</keyword>
<dbReference type="AlphaFoldDB" id="C4IYI9"/>
<dbReference type="PROSITE" id="PS50011">
    <property type="entry name" value="PROTEIN_KINASE_DOM"/>
    <property type="match status" value="1"/>
</dbReference>
<sequence>MGNCAGVEGNAEINPSFSAPNSSGTAGSKSVSKNAADTSTFGTKTSGSSSSVPPTPRTEAEILESSNVRKFSFGELKGSTRNFRPDSLLGEGGFGSVFKGWMDERTLAPVRPGAGIIVAVKKLKLDSFQGHREWLAEVNYLGQLSHPNLVKLIGYCLEDEQRLLVYEYMPRGSLEHHLFRSRLSLECFVRDIPPFLASRFMKKRTECYGVAGGSNFQPLPWNLRMKVALEAARGLAFLHGDQAKVIYRDFKTSNILLDSEYNAKLSDFGLAKDGPSGDKSHVSTRVMGTQGYAAPEYLATGHLTAKSDVYSYGVVLLELLSGQRALDKNRPPGQHNLVEWARPYITNKRRVIHVLDSRLGSQYSLPAAQKVATLALQCLSMDARCRPGMDQVVTALEQLQRPRAH</sequence>
<dbReference type="SUPFAM" id="SSF56112">
    <property type="entry name" value="Protein kinase-like (PK-like)"/>
    <property type="match status" value="1"/>
</dbReference>
<dbReference type="InterPro" id="IPR001245">
    <property type="entry name" value="Ser-Thr/Tyr_kinase_cat_dom"/>
</dbReference>
<evidence type="ECO:0000256" key="4">
    <source>
        <dbReference type="ARBA" id="ARBA00022741"/>
    </source>
</evidence>
<evidence type="ECO:0000256" key="2">
    <source>
        <dbReference type="ARBA" id="ARBA00022527"/>
    </source>
</evidence>
<dbReference type="ExpressionAtlas" id="C4IYI9">
    <property type="expression patterns" value="baseline and differential"/>
</dbReference>
<evidence type="ECO:0000256" key="9">
    <source>
        <dbReference type="PROSITE-ProRule" id="PRU10141"/>
    </source>
</evidence>
<comment type="similarity">
    <text evidence="10">Belongs to the protein kinase superfamily.</text>
</comment>
<dbReference type="InterPro" id="IPR050823">
    <property type="entry name" value="Plant_Ser_Thr_Prot_Kinase"/>
</dbReference>
<dbReference type="InterPro" id="IPR011009">
    <property type="entry name" value="Kinase-like_dom_sf"/>
</dbReference>
<evidence type="ECO:0000313" key="16">
    <source>
        <dbReference type="Proteomes" id="UP000007305"/>
    </source>
</evidence>
<comment type="catalytic activity">
    <reaction evidence="7">
        <text>L-threonyl-[protein] + ATP = O-phospho-L-threonyl-[protein] + ADP + H(+)</text>
        <dbReference type="Rhea" id="RHEA:46608"/>
        <dbReference type="Rhea" id="RHEA-COMP:11060"/>
        <dbReference type="Rhea" id="RHEA-COMP:11605"/>
        <dbReference type="ChEBI" id="CHEBI:15378"/>
        <dbReference type="ChEBI" id="CHEBI:30013"/>
        <dbReference type="ChEBI" id="CHEBI:30616"/>
        <dbReference type="ChEBI" id="CHEBI:61977"/>
        <dbReference type="ChEBI" id="CHEBI:456216"/>
        <dbReference type="EC" id="2.7.11.1"/>
    </reaction>
</comment>
<evidence type="ECO:0000256" key="10">
    <source>
        <dbReference type="RuleBase" id="RU000304"/>
    </source>
</evidence>
<evidence type="ECO:0000313" key="15">
    <source>
        <dbReference type="EnsemblPlants" id="Zm00001eb012340_P001"/>
    </source>
</evidence>
<evidence type="ECO:0000256" key="11">
    <source>
        <dbReference type="SAM" id="MobiDB-lite"/>
    </source>
</evidence>
<dbReference type="Pfam" id="PF07714">
    <property type="entry name" value="PK_Tyr_Ser-Thr"/>
    <property type="match status" value="1"/>
</dbReference>
<dbReference type="OMA" id="NAEINPA"/>
<dbReference type="IntAct" id="C4IYI9">
    <property type="interactions" value="4"/>
</dbReference>
<dbReference type="InterPro" id="IPR017441">
    <property type="entry name" value="Protein_kinase_ATP_BS"/>
</dbReference>
<keyword evidence="5 14" id="KW-0418">Kinase</keyword>
<reference evidence="15" key="4">
    <citation type="submission" date="2021-05" db="UniProtKB">
        <authorList>
            <consortium name="EnsemblPlants"/>
        </authorList>
    </citation>
    <scope>IDENTIFICATION</scope>
    <source>
        <strain evidence="15">cv. B73</strain>
    </source>
</reference>
<protein>
    <recommendedName>
        <fullName evidence="1">non-specific serine/threonine protein kinase</fullName>
        <ecNumber evidence="1">2.7.11.1</ecNumber>
    </recommendedName>
</protein>
<evidence type="ECO:0000313" key="13">
    <source>
        <dbReference type="EMBL" id="ACR33989.1"/>
    </source>
</evidence>
<feature type="region of interest" description="Disordered" evidence="11">
    <location>
        <begin position="1"/>
        <end position="64"/>
    </location>
</feature>
<dbReference type="OrthoDB" id="4062651at2759"/>